<evidence type="ECO:0000256" key="1">
    <source>
        <dbReference type="SAM" id="SignalP"/>
    </source>
</evidence>
<accession>A0A224YHP4</accession>
<organism evidence="2">
    <name type="scientific">Rhipicephalus zambeziensis</name>
    <dbReference type="NCBI Taxonomy" id="60191"/>
    <lineage>
        <taxon>Eukaryota</taxon>
        <taxon>Metazoa</taxon>
        <taxon>Ecdysozoa</taxon>
        <taxon>Arthropoda</taxon>
        <taxon>Chelicerata</taxon>
        <taxon>Arachnida</taxon>
        <taxon>Acari</taxon>
        <taxon>Parasitiformes</taxon>
        <taxon>Ixodida</taxon>
        <taxon>Ixodoidea</taxon>
        <taxon>Ixodidae</taxon>
        <taxon>Rhipicephalinae</taxon>
        <taxon>Rhipicephalus</taxon>
        <taxon>Rhipicephalus</taxon>
    </lineage>
</organism>
<dbReference type="Gene3D" id="2.40.128.20">
    <property type="match status" value="1"/>
</dbReference>
<sequence length="251" mass="28731">MALYLPCVLFTCIFVCALSNSDVLSLHSQHCAVEMGSAIYCVNRTSNYRSCRDANGSGPLCVNVALNSTSCREEMNMTAIEEEAMKQGHPDENEPPKYPLPASQNMLFLVGYSQGLQMPQYPCVASKFQNFSDNSIYRKLLLKKEKTKGSWDEKIPIQLYATLCSMRMNVTRTCKLTSKVRVKSQYLMLRYTWNSMVLSDLFEKVTEKPLCSLWAKNEYKDNVERYIRYYFNVTCKDAVYTGYPQGCPETE</sequence>
<evidence type="ECO:0000313" key="2">
    <source>
        <dbReference type="EMBL" id="MAA15259.1"/>
    </source>
</evidence>
<dbReference type="InterPro" id="IPR012674">
    <property type="entry name" value="Calycin"/>
</dbReference>
<proteinExistence type="predicted"/>
<dbReference type="EMBL" id="GFPF01004113">
    <property type="protein sequence ID" value="MAA15259.1"/>
    <property type="molecule type" value="Transcribed_RNA"/>
</dbReference>
<name>A0A224YHP4_9ACAR</name>
<feature type="chain" id="PRO_5012714006" evidence="1">
    <location>
        <begin position="18"/>
        <end position="251"/>
    </location>
</feature>
<keyword evidence="1" id="KW-0732">Signal</keyword>
<feature type="signal peptide" evidence="1">
    <location>
        <begin position="1"/>
        <end position="17"/>
    </location>
</feature>
<dbReference type="AlphaFoldDB" id="A0A224YHP4"/>
<reference evidence="2" key="1">
    <citation type="journal article" date="2017" name="Parasit. Vectors">
        <title>Sialotranscriptomics of Rhipicephalus zambeziensis reveals intricate expression profiles of secretory proteins and suggests tight temporal transcriptional regulation during blood-feeding.</title>
        <authorList>
            <person name="de Castro M.H."/>
            <person name="de Klerk D."/>
            <person name="Pienaar R."/>
            <person name="Rees D.J.G."/>
            <person name="Mans B.J."/>
        </authorList>
    </citation>
    <scope>NUCLEOTIDE SEQUENCE</scope>
    <source>
        <tissue evidence="2">Salivary glands</tissue>
    </source>
</reference>
<protein>
    <submittedName>
        <fullName evidence="2">Lipocalin</fullName>
    </submittedName>
</protein>